<evidence type="ECO:0000313" key="2">
    <source>
        <dbReference type="Proteomes" id="UP000091857"/>
    </source>
</evidence>
<dbReference type="EMBL" id="CM004399">
    <property type="protein sequence ID" value="KAG8640402.1"/>
    <property type="molecule type" value="Genomic_DNA"/>
</dbReference>
<sequence length="105" mass="11692">MLYLQSLSRTSFLIVPFIFWRILCFLLNLGKQVSFLVGSGNVYDPGSLISKLATWNYSQYHSPESDSDSADFSGPFHTGTSPDCFIHFGFLKSKANALCPKTVCI</sequence>
<protein>
    <submittedName>
        <fullName evidence="1">Uncharacterized protein</fullName>
    </submittedName>
</protein>
<comment type="caution">
    <text evidence="1">The sequence shown here is derived from an EMBL/GenBank/DDBJ whole genome shotgun (WGS) entry which is preliminary data.</text>
</comment>
<reference evidence="2" key="1">
    <citation type="journal article" date="2016" name="Nat. Biotechnol.">
        <title>Sequencing wild and cultivated cassava and related species reveals extensive interspecific hybridization and genetic diversity.</title>
        <authorList>
            <person name="Bredeson J.V."/>
            <person name="Lyons J.B."/>
            <person name="Prochnik S.E."/>
            <person name="Wu G.A."/>
            <person name="Ha C.M."/>
            <person name="Edsinger-Gonzales E."/>
            <person name="Grimwood J."/>
            <person name="Schmutz J."/>
            <person name="Rabbi I.Y."/>
            <person name="Egesi C."/>
            <person name="Nauluvula P."/>
            <person name="Lebot V."/>
            <person name="Ndunguru J."/>
            <person name="Mkamilo G."/>
            <person name="Bart R.S."/>
            <person name="Setter T.L."/>
            <person name="Gleadow R.M."/>
            <person name="Kulakow P."/>
            <person name="Ferguson M.E."/>
            <person name="Rounsley S."/>
            <person name="Rokhsar D.S."/>
        </authorList>
    </citation>
    <scope>NUCLEOTIDE SEQUENCE [LARGE SCALE GENOMIC DNA]</scope>
    <source>
        <strain evidence="2">cv. AM560-2</strain>
    </source>
</reference>
<accession>A0ACB7GJH6</accession>
<organism evidence="1 2">
    <name type="scientific">Manihot esculenta</name>
    <name type="common">Cassava</name>
    <name type="synonym">Jatropha manihot</name>
    <dbReference type="NCBI Taxonomy" id="3983"/>
    <lineage>
        <taxon>Eukaryota</taxon>
        <taxon>Viridiplantae</taxon>
        <taxon>Streptophyta</taxon>
        <taxon>Embryophyta</taxon>
        <taxon>Tracheophyta</taxon>
        <taxon>Spermatophyta</taxon>
        <taxon>Magnoliopsida</taxon>
        <taxon>eudicotyledons</taxon>
        <taxon>Gunneridae</taxon>
        <taxon>Pentapetalae</taxon>
        <taxon>rosids</taxon>
        <taxon>fabids</taxon>
        <taxon>Malpighiales</taxon>
        <taxon>Euphorbiaceae</taxon>
        <taxon>Crotonoideae</taxon>
        <taxon>Manihoteae</taxon>
        <taxon>Manihot</taxon>
    </lineage>
</organism>
<proteinExistence type="predicted"/>
<dbReference type="Proteomes" id="UP000091857">
    <property type="component" value="Chromosome 13"/>
</dbReference>
<keyword evidence="2" id="KW-1185">Reference proteome</keyword>
<name>A0ACB7GJH6_MANES</name>
<gene>
    <name evidence="1" type="ORF">MANES_13G055333v8</name>
</gene>
<evidence type="ECO:0000313" key="1">
    <source>
        <dbReference type="EMBL" id="KAG8640402.1"/>
    </source>
</evidence>